<protein>
    <submittedName>
        <fullName evidence="1">Uncharacterized protein</fullName>
    </submittedName>
</protein>
<dbReference type="OrthoDB" id="2968323at2759"/>
<dbReference type="PANTHER" id="PTHR36091:SF2">
    <property type="entry name" value="AMINOGLYCOSIDE PHOSPHOTRANSFERASE DOMAIN-CONTAINING PROTEIN"/>
    <property type="match status" value="1"/>
</dbReference>
<evidence type="ECO:0000313" key="2">
    <source>
        <dbReference type="Proteomes" id="UP000016922"/>
    </source>
</evidence>
<dbReference type="PANTHER" id="PTHR36091">
    <property type="entry name" value="ALTERED INHERITANCE OF MITOCHONDRIA PROTEIN 9, MITOCHONDRIAL"/>
    <property type="match status" value="1"/>
</dbReference>
<gene>
    <name evidence="1" type="ORF">GLAREA_04308</name>
</gene>
<sequence>MFKHKGVVSDDMTLLPKRPDNYHSLEQNEKEMIDNTIKSEIIHRYYLAVTHNRNPRHWVALQLYDEARTQPTRIVQGVWEDGDIFFLRRSLITIVNRWEDLCSGSGPCPVSFSEQEMAQYAHEEENRGYISEILTLFRNNWGLPPDGSVEAARFDEIQTELTKMRDAFVGSTENEEDELLAEKLWPYQDTTEN</sequence>
<dbReference type="AlphaFoldDB" id="S3CLY6"/>
<dbReference type="GeneID" id="19463363"/>
<dbReference type="OMA" id="YYLAVTH"/>
<dbReference type="InterPro" id="IPR051035">
    <property type="entry name" value="Mito_inheritance_9"/>
</dbReference>
<dbReference type="EMBL" id="KE145369">
    <property type="protein sequence ID" value="EPE27517.1"/>
    <property type="molecule type" value="Genomic_DNA"/>
</dbReference>
<dbReference type="KEGG" id="glz:GLAREA_04308"/>
<name>S3CLY6_GLAL2</name>
<reference evidence="1 2" key="1">
    <citation type="journal article" date="2013" name="BMC Genomics">
        <title>Genomics-driven discovery of the pneumocandin biosynthetic gene cluster in the fungus Glarea lozoyensis.</title>
        <authorList>
            <person name="Chen L."/>
            <person name="Yue Q."/>
            <person name="Zhang X."/>
            <person name="Xiang M."/>
            <person name="Wang C."/>
            <person name="Li S."/>
            <person name="Che Y."/>
            <person name="Ortiz-Lopez F.J."/>
            <person name="Bills G.F."/>
            <person name="Liu X."/>
            <person name="An Z."/>
        </authorList>
    </citation>
    <scope>NUCLEOTIDE SEQUENCE [LARGE SCALE GENOMIC DNA]</scope>
    <source>
        <strain evidence="2">ATCC 20868 / MF5171</strain>
    </source>
</reference>
<accession>S3CLY6</accession>
<dbReference type="RefSeq" id="XP_008084876.1">
    <property type="nucleotide sequence ID" value="XM_008086685.1"/>
</dbReference>
<dbReference type="HOGENOM" id="CLU_1408900_0_0_1"/>
<organism evidence="1 2">
    <name type="scientific">Glarea lozoyensis (strain ATCC 20868 / MF5171)</name>
    <dbReference type="NCBI Taxonomy" id="1116229"/>
    <lineage>
        <taxon>Eukaryota</taxon>
        <taxon>Fungi</taxon>
        <taxon>Dikarya</taxon>
        <taxon>Ascomycota</taxon>
        <taxon>Pezizomycotina</taxon>
        <taxon>Leotiomycetes</taxon>
        <taxon>Helotiales</taxon>
        <taxon>Helotiaceae</taxon>
        <taxon>Glarea</taxon>
    </lineage>
</organism>
<keyword evidence="2" id="KW-1185">Reference proteome</keyword>
<evidence type="ECO:0000313" key="1">
    <source>
        <dbReference type="EMBL" id="EPE27517.1"/>
    </source>
</evidence>
<dbReference type="GO" id="GO:0005739">
    <property type="term" value="C:mitochondrion"/>
    <property type="evidence" value="ECO:0007669"/>
    <property type="project" value="TreeGrafter"/>
</dbReference>
<proteinExistence type="predicted"/>
<dbReference type="Proteomes" id="UP000016922">
    <property type="component" value="Unassembled WGS sequence"/>
</dbReference>